<dbReference type="AlphaFoldDB" id="A0A8W8MPF8"/>
<organism evidence="1 2">
    <name type="scientific">Magallana gigas</name>
    <name type="common">Pacific oyster</name>
    <name type="synonym">Crassostrea gigas</name>
    <dbReference type="NCBI Taxonomy" id="29159"/>
    <lineage>
        <taxon>Eukaryota</taxon>
        <taxon>Metazoa</taxon>
        <taxon>Spiralia</taxon>
        <taxon>Lophotrochozoa</taxon>
        <taxon>Mollusca</taxon>
        <taxon>Bivalvia</taxon>
        <taxon>Autobranchia</taxon>
        <taxon>Pteriomorphia</taxon>
        <taxon>Ostreida</taxon>
        <taxon>Ostreoidea</taxon>
        <taxon>Ostreidae</taxon>
        <taxon>Magallana</taxon>
    </lineage>
</organism>
<evidence type="ECO:0000313" key="2">
    <source>
        <dbReference type="Proteomes" id="UP000005408"/>
    </source>
</evidence>
<name>A0A8W8MPF8_MAGGI</name>
<evidence type="ECO:0008006" key="3">
    <source>
        <dbReference type="Google" id="ProtNLM"/>
    </source>
</evidence>
<dbReference type="Proteomes" id="UP000005408">
    <property type="component" value="Unassembled WGS sequence"/>
</dbReference>
<protein>
    <recommendedName>
        <fullName evidence="3">ShKT domain-containing protein</fullName>
    </recommendedName>
</protein>
<reference evidence="1" key="1">
    <citation type="submission" date="2022-08" db="UniProtKB">
        <authorList>
            <consortium name="EnsemblMetazoa"/>
        </authorList>
    </citation>
    <scope>IDENTIFICATION</scope>
    <source>
        <strain evidence="1">05x7-T-G4-1.051#20</strain>
    </source>
</reference>
<dbReference type="OMA" id="PCEDPIP"/>
<dbReference type="OrthoDB" id="6105621at2759"/>
<evidence type="ECO:0000313" key="1">
    <source>
        <dbReference type="EnsemblMetazoa" id="G35329.2:cds"/>
    </source>
</evidence>
<keyword evidence="2" id="KW-1185">Reference proteome</keyword>
<proteinExistence type="predicted"/>
<dbReference type="EnsemblMetazoa" id="G35329.2">
    <property type="protein sequence ID" value="G35329.2:cds"/>
    <property type="gene ID" value="G35329"/>
</dbReference>
<sequence length="449" mass="49311">MAAKGFSLLAKVMSVGSCLPLLSLILSTLNLVQVSGLLCYSCSHVAHQRDCTRIVQCGSHEKCFGRRFLTPDGLTYFSSGCESVAGCSARRSFNIPHDSQHKMTRLGSGDIQACDQCCDDKDYCNVQLCDIPIQLKERCLFCDDVINPEDCNLSLQCDEDQYCYTEHIYVNREKRFRMGCAHRTGCKVGITSTPSPGQVAPVVGRRETGVSYLNRYKEALPGGDYCAKCCTGTNCNRDLCTSRQVVNQYELTAPPSLVLCQDYETSSCRDSLTKDPTFCDNPANKRLFCPRTCNTCSGGGLPLPVVTTTQQSVTNPVTSMTTTPLANCTDGMNCAQYADFFCSPSNPSGIDVCPITCKNPRCVASASTTTAAPLDCSDPIPRCQCEYLEKNLQICQDGDPELQKFCCFYCREVNNPGWSCNDTDKLFCDSKENDFSNQIQGLNITCHAN</sequence>
<accession>A0A8W8MPF8</accession>